<protein>
    <submittedName>
        <fullName evidence="1">Uncharacterized protein</fullName>
    </submittedName>
</protein>
<reference evidence="1" key="1">
    <citation type="submission" date="2021-12" db="EMBL/GenBank/DDBJ databases">
        <title>Novel species in genus Dyadobacter.</title>
        <authorList>
            <person name="Ma C."/>
        </authorList>
    </citation>
    <scope>NUCLEOTIDE SEQUENCE</scope>
    <source>
        <strain evidence="1">CY399</strain>
    </source>
</reference>
<dbReference type="AlphaFoldDB" id="A0A9X1P7T2"/>
<keyword evidence="2" id="KW-1185">Reference proteome</keyword>
<sequence length="150" mass="17259">MAKLALLFVLIVLLSPGISKNIIDQDFFALEYLDDYPVKIDGGCSFFTYNTTSLEEGRFVFIISAAKTAFFKKDGRFFILHHLSREGKQNGYIDHFAGSDSNYHIILDVNKIRRISKWRTNYAGVLKISQRNKVKTIKVNGINEEFELNR</sequence>
<gene>
    <name evidence="1" type="ORF">LXM24_09785</name>
</gene>
<comment type="caution">
    <text evidence="1">The sequence shown here is derived from an EMBL/GenBank/DDBJ whole genome shotgun (WGS) entry which is preliminary data.</text>
</comment>
<proteinExistence type="predicted"/>
<dbReference type="EMBL" id="JAJTTA010000002">
    <property type="protein sequence ID" value="MCF0040374.1"/>
    <property type="molecule type" value="Genomic_DNA"/>
</dbReference>
<evidence type="ECO:0000313" key="2">
    <source>
        <dbReference type="Proteomes" id="UP001139700"/>
    </source>
</evidence>
<evidence type="ECO:0000313" key="1">
    <source>
        <dbReference type="EMBL" id="MCF0040374.1"/>
    </source>
</evidence>
<accession>A0A9X1P7T2</accession>
<name>A0A9X1P7T2_9BACT</name>
<dbReference type="RefSeq" id="WP_234612830.1">
    <property type="nucleotide sequence ID" value="NZ_CP098806.1"/>
</dbReference>
<dbReference type="Proteomes" id="UP001139700">
    <property type="component" value="Unassembled WGS sequence"/>
</dbReference>
<organism evidence="1 2">
    <name type="scientific">Dyadobacter fanqingshengii</name>
    <dbReference type="NCBI Taxonomy" id="2906443"/>
    <lineage>
        <taxon>Bacteria</taxon>
        <taxon>Pseudomonadati</taxon>
        <taxon>Bacteroidota</taxon>
        <taxon>Cytophagia</taxon>
        <taxon>Cytophagales</taxon>
        <taxon>Spirosomataceae</taxon>
        <taxon>Dyadobacter</taxon>
    </lineage>
</organism>